<name>A0ACB8U948_9APHY</name>
<dbReference type="Proteomes" id="UP001055072">
    <property type="component" value="Unassembled WGS sequence"/>
</dbReference>
<sequence length="893" mass="101343">MPPRPSSTRTTWHDLLSRWRHYARTHLNFYRIHILFFTFTPLIFSGIFYASNGSTKVSYIDSLFNCVSAITVCGLATIDLSSLTPWQQVILFLQMCVGSPVVVSWVMVFVRREIFASKFRYVLNAEIARRVEQKVHAPVEVIVLPWWKRAARVLTTRKLSTIEEVPSNAENTQAEHPSRGRSTAPRVRLDMIRRMDDAPKLINPSGKISEHQDGLVRGEQGVSSTAASISEATEAEIAGALRKLESDDNIAREKNLQDANANLTDSTEDGTGPLVNRFKGRHGGEMLPRTQTIEFAPTPRRGRDTEHTPGEFLSSQSTHPVDSPVARTTTIPRTFTIPHTNTMPRISTIQRTSTFPRTDTIVTYRSQRTKHRGFGGFPMPLEIISRLFNWFFPSLGRGVTRTVTMPRTQTITSQNAANFTPGARPVSYITFEAIVGRNSDFQELTREQLEELGGVEYRGLSALLWIYHIGTQLIAFIVIAPYMSIPRWHEDFVPPNVHKYVAPAWFSLFQVVSAYTNTGMSLEDQSMIPFQNAYPMIVFMIFLILAGNTAFPIFLRFLIWLLTMIVPKGSRLKETLHFLLDHPRRCFIYLFPSHQTWFLLTVVFLLTLTDWFFFLVLDIGNPAIQNIPTGVRVLLGALQATAVRASGFGTVVLSALAPAVKVLYVVMMYISVYPIAMSVRSTNVYEEKSLGVFEDDVSIDEENFRPEGPRATIWSRYLAMHMRRQLSFDMWWLALALFLVCIIERDNLENPEFATWFNIFVILFELVSAYGSVGLSLGVPYANYSFSGALKPLSKLIVCLVMLRGRHRGLPVAIDRAVILPFEFRDHDEDPDEDPNGEGADMSLRRTSTQRSRRSQRRRPFVEKSPSRTLNRRSWQSSSSESQNAQRSSEAKV</sequence>
<accession>A0ACB8U948</accession>
<reference evidence="1" key="1">
    <citation type="journal article" date="2021" name="Environ. Microbiol.">
        <title>Gene family expansions and transcriptome signatures uncover fungal adaptations to wood decay.</title>
        <authorList>
            <person name="Hage H."/>
            <person name="Miyauchi S."/>
            <person name="Viragh M."/>
            <person name="Drula E."/>
            <person name="Min B."/>
            <person name="Chaduli D."/>
            <person name="Navarro D."/>
            <person name="Favel A."/>
            <person name="Norest M."/>
            <person name="Lesage-Meessen L."/>
            <person name="Balint B."/>
            <person name="Merenyi Z."/>
            <person name="de Eugenio L."/>
            <person name="Morin E."/>
            <person name="Martinez A.T."/>
            <person name="Baldrian P."/>
            <person name="Stursova M."/>
            <person name="Martinez M.J."/>
            <person name="Novotny C."/>
            <person name="Magnuson J.K."/>
            <person name="Spatafora J.W."/>
            <person name="Maurice S."/>
            <person name="Pangilinan J."/>
            <person name="Andreopoulos W."/>
            <person name="LaButti K."/>
            <person name="Hundley H."/>
            <person name="Na H."/>
            <person name="Kuo A."/>
            <person name="Barry K."/>
            <person name="Lipzen A."/>
            <person name="Henrissat B."/>
            <person name="Riley R."/>
            <person name="Ahrendt S."/>
            <person name="Nagy L.G."/>
            <person name="Grigoriev I.V."/>
            <person name="Martin F."/>
            <person name="Rosso M.N."/>
        </authorList>
    </citation>
    <scope>NUCLEOTIDE SEQUENCE</scope>
    <source>
        <strain evidence="1">CBS 384.51</strain>
    </source>
</reference>
<protein>
    <submittedName>
        <fullName evidence="1">Cation transport protein-domain-containing protein</fullName>
    </submittedName>
</protein>
<dbReference type="EMBL" id="MU274907">
    <property type="protein sequence ID" value="KAI0090704.1"/>
    <property type="molecule type" value="Genomic_DNA"/>
</dbReference>
<evidence type="ECO:0000313" key="1">
    <source>
        <dbReference type="EMBL" id="KAI0090704.1"/>
    </source>
</evidence>
<evidence type="ECO:0000313" key="2">
    <source>
        <dbReference type="Proteomes" id="UP001055072"/>
    </source>
</evidence>
<gene>
    <name evidence="1" type="ORF">BDY19DRAFT_992128</name>
</gene>
<keyword evidence="2" id="KW-1185">Reference proteome</keyword>
<comment type="caution">
    <text evidence="1">The sequence shown here is derived from an EMBL/GenBank/DDBJ whole genome shotgun (WGS) entry which is preliminary data.</text>
</comment>
<proteinExistence type="predicted"/>
<organism evidence="1 2">
    <name type="scientific">Irpex rosettiformis</name>
    <dbReference type="NCBI Taxonomy" id="378272"/>
    <lineage>
        <taxon>Eukaryota</taxon>
        <taxon>Fungi</taxon>
        <taxon>Dikarya</taxon>
        <taxon>Basidiomycota</taxon>
        <taxon>Agaricomycotina</taxon>
        <taxon>Agaricomycetes</taxon>
        <taxon>Polyporales</taxon>
        <taxon>Irpicaceae</taxon>
        <taxon>Irpex</taxon>
    </lineage>
</organism>